<evidence type="ECO:0000259" key="13">
    <source>
        <dbReference type="PROSITE" id="PS50109"/>
    </source>
</evidence>
<dbReference type="RefSeq" id="WP_344810321.1">
    <property type="nucleotide sequence ID" value="NZ_BAAAYX010000002.1"/>
</dbReference>
<dbReference type="Pfam" id="PF00672">
    <property type="entry name" value="HAMP"/>
    <property type="match status" value="1"/>
</dbReference>
<feature type="domain" description="HAMP" evidence="14">
    <location>
        <begin position="216"/>
        <end position="269"/>
    </location>
</feature>
<evidence type="ECO:0000256" key="6">
    <source>
        <dbReference type="ARBA" id="ARBA00022692"/>
    </source>
</evidence>
<keyword evidence="6 12" id="KW-0812">Transmembrane</keyword>
<evidence type="ECO:0000256" key="10">
    <source>
        <dbReference type="ARBA" id="ARBA00023136"/>
    </source>
</evidence>
<evidence type="ECO:0000256" key="3">
    <source>
        <dbReference type="ARBA" id="ARBA00012438"/>
    </source>
</evidence>
<dbReference type="InterPro" id="IPR036097">
    <property type="entry name" value="HisK_dim/P_sf"/>
</dbReference>
<evidence type="ECO:0000256" key="5">
    <source>
        <dbReference type="ARBA" id="ARBA00022679"/>
    </source>
</evidence>
<keyword evidence="15" id="KW-0067">ATP-binding</keyword>
<dbReference type="SMART" id="SM00304">
    <property type="entry name" value="HAMP"/>
    <property type="match status" value="1"/>
</dbReference>
<dbReference type="Gene3D" id="3.30.565.10">
    <property type="entry name" value="Histidine kinase-like ATPase, C-terminal domain"/>
    <property type="match status" value="1"/>
</dbReference>
<dbReference type="EMBL" id="BAAAYX010000002">
    <property type="protein sequence ID" value="GAA3690087.1"/>
    <property type="molecule type" value="Genomic_DNA"/>
</dbReference>
<dbReference type="Pfam" id="PF00512">
    <property type="entry name" value="HisKA"/>
    <property type="match status" value="1"/>
</dbReference>
<evidence type="ECO:0000256" key="11">
    <source>
        <dbReference type="SAM" id="MobiDB-lite"/>
    </source>
</evidence>
<feature type="domain" description="Histidine kinase" evidence="13">
    <location>
        <begin position="277"/>
        <end position="485"/>
    </location>
</feature>
<dbReference type="SMART" id="SM00388">
    <property type="entry name" value="HisKA"/>
    <property type="match status" value="1"/>
</dbReference>
<organism evidence="15 16">
    <name type="scientific">Microlunatus aurantiacus</name>
    <dbReference type="NCBI Taxonomy" id="446786"/>
    <lineage>
        <taxon>Bacteria</taxon>
        <taxon>Bacillati</taxon>
        <taxon>Actinomycetota</taxon>
        <taxon>Actinomycetes</taxon>
        <taxon>Propionibacteriales</taxon>
        <taxon>Propionibacteriaceae</taxon>
        <taxon>Microlunatus</taxon>
    </lineage>
</organism>
<evidence type="ECO:0000256" key="1">
    <source>
        <dbReference type="ARBA" id="ARBA00000085"/>
    </source>
</evidence>
<evidence type="ECO:0000313" key="16">
    <source>
        <dbReference type="Proteomes" id="UP001500051"/>
    </source>
</evidence>
<dbReference type="InterPro" id="IPR004358">
    <property type="entry name" value="Sig_transdc_His_kin-like_C"/>
</dbReference>
<keyword evidence="9" id="KW-0902">Two-component regulatory system</keyword>
<keyword evidence="16" id="KW-1185">Reference proteome</keyword>
<keyword evidence="10 12" id="KW-0472">Membrane</keyword>
<evidence type="ECO:0000259" key="14">
    <source>
        <dbReference type="PROSITE" id="PS50885"/>
    </source>
</evidence>
<dbReference type="PANTHER" id="PTHR45436:SF5">
    <property type="entry name" value="SENSOR HISTIDINE KINASE TRCS"/>
    <property type="match status" value="1"/>
</dbReference>
<dbReference type="InterPro" id="IPR005467">
    <property type="entry name" value="His_kinase_dom"/>
</dbReference>
<reference evidence="16" key="1">
    <citation type="journal article" date="2019" name="Int. J. Syst. Evol. Microbiol.">
        <title>The Global Catalogue of Microorganisms (GCM) 10K type strain sequencing project: providing services to taxonomists for standard genome sequencing and annotation.</title>
        <authorList>
            <consortium name="The Broad Institute Genomics Platform"/>
            <consortium name="The Broad Institute Genome Sequencing Center for Infectious Disease"/>
            <person name="Wu L."/>
            <person name="Ma J."/>
        </authorList>
    </citation>
    <scope>NUCLEOTIDE SEQUENCE [LARGE SCALE GENOMIC DNA]</scope>
    <source>
        <strain evidence="16">JCM 16548</strain>
    </source>
</reference>
<evidence type="ECO:0000313" key="15">
    <source>
        <dbReference type="EMBL" id="GAA3690087.1"/>
    </source>
</evidence>
<evidence type="ECO:0000256" key="2">
    <source>
        <dbReference type="ARBA" id="ARBA00004236"/>
    </source>
</evidence>
<dbReference type="InterPro" id="IPR003594">
    <property type="entry name" value="HATPase_dom"/>
</dbReference>
<comment type="caution">
    <text evidence="15">The sequence shown here is derived from an EMBL/GenBank/DDBJ whole genome shotgun (WGS) entry which is preliminary data.</text>
</comment>
<dbReference type="PROSITE" id="PS50109">
    <property type="entry name" value="HIS_KIN"/>
    <property type="match status" value="1"/>
</dbReference>
<keyword evidence="4" id="KW-0597">Phosphoprotein</keyword>
<dbReference type="CDD" id="cd00082">
    <property type="entry name" value="HisKA"/>
    <property type="match status" value="1"/>
</dbReference>
<dbReference type="Pfam" id="PF02518">
    <property type="entry name" value="HATPase_c"/>
    <property type="match status" value="1"/>
</dbReference>
<keyword evidence="8 12" id="KW-1133">Transmembrane helix</keyword>
<name>A0ABP7CJH3_9ACTN</name>
<evidence type="ECO:0000256" key="12">
    <source>
        <dbReference type="SAM" id="Phobius"/>
    </source>
</evidence>
<dbReference type="PANTHER" id="PTHR45436">
    <property type="entry name" value="SENSOR HISTIDINE KINASE YKOH"/>
    <property type="match status" value="1"/>
</dbReference>
<keyword evidence="7" id="KW-0418">Kinase</keyword>
<dbReference type="GO" id="GO:0005524">
    <property type="term" value="F:ATP binding"/>
    <property type="evidence" value="ECO:0007669"/>
    <property type="project" value="UniProtKB-KW"/>
</dbReference>
<comment type="catalytic activity">
    <reaction evidence="1">
        <text>ATP + protein L-histidine = ADP + protein N-phospho-L-histidine.</text>
        <dbReference type="EC" id="2.7.13.3"/>
    </reaction>
</comment>
<dbReference type="PRINTS" id="PR00344">
    <property type="entry name" value="BCTRLSENSOR"/>
</dbReference>
<sequence length="487" mass="51981">MKLLADRHVPAPTQAGAGPGRSSTPFRRLLRSGQRIGVRARSVLVAVVVVFAALLVGGAGLLYTLENDLEQTATANARARASEVVAQLTTDGLAATEEAVSQQTRGNSVVQILDADGTVLAASSNDLSREPMSSQRPDVGAYAAAEVDLDHIQHGVGGEWTVVSTATRLDDTTYVVQSAVPIGIQRDTIQTVAVFLLGGTPLLLGAVALAVWMLVGRALRSVESIRATVAEIDSHRLTERVAVPPTRDEIAALALTMNTMLDRLQVSDAAQRAFVSDASHELRSPLATLTSAGELAVGATPERQSALLETMNLEIARLRGLVENLMTLARADTQELAAQRSEVDLDDLLAEELRRLRLTGGLQVVVEMVSARVLGDQQSLGQALRNVVDNAARHARTTVRLILTVTATDAIVWVDNDGPVIPVEDRERVFERFVRLDEARTRDAGGSGLGLAISRAALRAHGGDALVVDGPDGWCRFQLRLPRVTET</sequence>
<dbReference type="Proteomes" id="UP001500051">
    <property type="component" value="Unassembled WGS sequence"/>
</dbReference>
<comment type="subcellular location">
    <subcellularLocation>
        <location evidence="2">Cell membrane</location>
    </subcellularLocation>
</comment>
<dbReference type="SUPFAM" id="SSF55874">
    <property type="entry name" value="ATPase domain of HSP90 chaperone/DNA topoisomerase II/histidine kinase"/>
    <property type="match status" value="1"/>
</dbReference>
<feature type="transmembrane region" description="Helical" evidence="12">
    <location>
        <begin position="43"/>
        <end position="65"/>
    </location>
</feature>
<evidence type="ECO:0000256" key="9">
    <source>
        <dbReference type="ARBA" id="ARBA00023012"/>
    </source>
</evidence>
<evidence type="ECO:0000256" key="8">
    <source>
        <dbReference type="ARBA" id="ARBA00022989"/>
    </source>
</evidence>
<keyword evidence="5" id="KW-0808">Transferase</keyword>
<dbReference type="InterPro" id="IPR036890">
    <property type="entry name" value="HATPase_C_sf"/>
</dbReference>
<proteinExistence type="predicted"/>
<dbReference type="SMART" id="SM00387">
    <property type="entry name" value="HATPase_c"/>
    <property type="match status" value="1"/>
</dbReference>
<dbReference type="Gene3D" id="6.10.340.10">
    <property type="match status" value="1"/>
</dbReference>
<keyword evidence="15" id="KW-0547">Nucleotide-binding</keyword>
<feature type="transmembrane region" description="Helical" evidence="12">
    <location>
        <begin position="192"/>
        <end position="215"/>
    </location>
</feature>
<dbReference type="InterPro" id="IPR003661">
    <property type="entry name" value="HisK_dim/P_dom"/>
</dbReference>
<dbReference type="InterPro" id="IPR050428">
    <property type="entry name" value="TCS_sensor_his_kinase"/>
</dbReference>
<dbReference type="CDD" id="cd06225">
    <property type="entry name" value="HAMP"/>
    <property type="match status" value="1"/>
</dbReference>
<dbReference type="SUPFAM" id="SSF47384">
    <property type="entry name" value="Homodimeric domain of signal transducing histidine kinase"/>
    <property type="match status" value="1"/>
</dbReference>
<accession>A0ABP7CJH3</accession>
<gene>
    <name evidence="15" type="ORF">GCM10022204_01170</name>
</gene>
<dbReference type="Gene3D" id="1.10.287.130">
    <property type="match status" value="1"/>
</dbReference>
<dbReference type="PROSITE" id="PS50885">
    <property type="entry name" value="HAMP"/>
    <property type="match status" value="1"/>
</dbReference>
<protein>
    <recommendedName>
        <fullName evidence="3">histidine kinase</fullName>
        <ecNumber evidence="3">2.7.13.3</ecNumber>
    </recommendedName>
</protein>
<feature type="region of interest" description="Disordered" evidence="11">
    <location>
        <begin position="1"/>
        <end position="24"/>
    </location>
</feature>
<evidence type="ECO:0000256" key="4">
    <source>
        <dbReference type="ARBA" id="ARBA00022553"/>
    </source>
</evidence>
<dbReference type="EC" id="2.7.13.3" evidence="3"/>
<evidence type="ECO:0000256" key="7">
    <source>
        <dbReference type="ARBA" id="ARBA00022777"/>
    </source>
</evidence>
<dbReference type="InterPro" id="IPR003660">
    <property type="entry name" value="HAMP_dom"/>
</dbReference>